<reference evidence="4 5" key="1">
    <citation type="submission" date="2022-01" db="EMBL/GenBank/DDBJ databases">
        <title>Whole genome-based taxonomy of the Shewanellaceae.</title>
        <authorList>
            <person name="Martin-Rodriguez A.J."/>
        </authorList>
    </citation>
    <scope>NUCLEOTIDE SEQUENCE [LARGE SCALE GENOMIC DNA]</scope>
    <source>
        <strain evidence="4 5">DSM 21332</strain>
    </source>
</reference>
<protein>
    <submittedName>
        <fullName evidence="4">DUF3413 domain-containing protein</fullName>
    </submittedName>
</protein>
<dbReference type="EMBL" id="JAKIKT010000003">
    <property type="protein sequence ID" value="MCL2914273.1"/>
    <property type="molecule type" value="Genomic_DNA"/>
</dbReference>
<feature type="transmembrane region" description="Helical" evidence="1">
    <location>
        <begin position="21"/>
        <end position="39"/>
    </location>
</feature>
<dbReference type="InterPro" id="IPR012159">
    <property type="entry name" value="YejM-like"/>
</dbReference>
<evidence type="ECO:0000313" key="5">
    <source>
        <dbReference type="Proteomes" id="UP001202831"/>
    </source>
</evidence>
<dbReference type="InterPro" id="IPR017850">
    <property type="entry name" value="Alkaline_phosphatase_core_sf"/>
</dbReference>
<evidence type="ECO:0000313" key="4">
    <source>
        <dbReference type="EMBL" id="MCL2914273.1"/>
    </source>
</evidence>
<name>A0ABT0N755_9GAMM</name>
<feature type="transmembrane region" description="Helical" evidence="1">
    <location>
        <begin position="51"/>
        <end position="75"/>
    </location>
</feature>
<dbReference type="RefSeq" id="WP_249248982.1">
    <property type="nucleotide sequence ID" value="NZ_JAKIKT010000003.1"/>
</dbReference>
<comment type="caution">
    <text evidence="4">The sequence shown here is derived from an EMBL/GenBank/DDBJ whole genome shotgun (WGS) entry which is preliminary data.</text>
</comment>
<dbReference type="InterPro" id="IPR024588">
    <property type="entry name" value="YejM_N"/>
</dbReference>
<dbReference type="SUPFAM" id="SSF53649">
    <property type="entry name" value="Alkaline phosphatase-like"/>
    <property type="match status" value="1"/>
</dbReference>
<keyword evidence="1" id="KW-0472">Membrane</keyword>
<feature type="transmembrane region" description="Helical" evidence="1">
    <location>
        <begin position="87"/>
        <end position="109"/>
    </location>
</feature>
<dbReference type="PANTHER" id="PTHR43751:SF3">
    <property type="entry name" value="SULFATASE N-TERMINAL DOMAIN-CONTAINING PROTEIN"/>
    <property type="match status" value="1"/>
</dbReference>
<dbReference type="Pfam" id="PF00884">
    <property type="entry name" value="Sulfatase"/>
    <property type="match status" value="1"/>
</dbReference>
<organism evidence="4 5">
    <name type="scientific">Shewanella corallii</name>
    <dbReference type="NCBI Taxonomy" id="560080"/>
    <lineage>
        <taxon>Bacteria</taxon>
        <taxon>Pseudomonadati</taxon>
        <taxon>Pseudomonadota</taxon>
        <taxon>Gammaproteobacteria</taxon>
        <taxon>Alteromonadales</taxon>
        <taxon>Shewanellaceae</taxon>
        <taxon>Shewanella</taxon>
    </lineage>
</organism>
<dbReference type="InterPro" id="IPR000917">
    <property type="entry name" value="Sulfatase_N"/>
</dbReference>
<dbReference type="PANTHER" id="PTHR43751">
    <property type="entry name" value="SULFATASE"/>
    <property type="match status" value="1"/>
</dbReference>
<proteinExistence type="predicted"/>
<dbReference type="PIRSF" id="PIRSF004950">
    <property type="entry name" value="Mmb_sulf_HI0842"/>
    <property type="match status" value="1"/>
</dbReference>
<accession>A0ABT0N755</accession>
<keyword evidence="5" id="KW-1185">Reference proteome</keyword>
<evidence type="ECO:0000259" key="2">
    <source>
        <dbReference type="Pfam" id="PF00884"/>
    </source>
</evidence>
<keyword evidence="1" id="KW-0812">Transmembrane</keyword>
<feature type="domain" description="Inner membrane protein YejM N-terminal" evidence="3">
    <location>
        <begin position="7"/>
        <end position="245"/>
    </location>
</feature>
<keyword evidence="1" id="KW-1133">Transmembrane helix</keyword>
<evidence type="ECO:0000259" key="3">
    <source>
        <dbReference type="Pfam" id="PF11893"/>
    </source>
</evidence>
<gene>
    <name evidence="4" type="ORF">L2725_10885</name>
</gene>
<dbReference type="Proteomes" id="UP001202831">
    <property type="component" value="Unassembled WGS sequence"/>
</dbReference>
<feature type="domain" description="Sulfatase N-terminal" evidence="2">
    <location>
        <begin position="251"/>
        <end position="510"/>
    </location>
</feature>
<dbReference type="Pfam" id="PF11893">
    <property type="entry name" value="DUF3413"/>
    <property type="match status" value="1"/>
</dbReference>
<evidence type="ECO:0000256" key="1">
    <source>
        <dbReference type="SAM" id="Phobius"/>
    </source>
</evidence>
<sequence>MVERQKQMSRDKISRLVNWGHWFAFFNGILAMLIGSRYLDSIGYPDSVIGWGYLAISTIGHFSFLAFMVYLVFLFPISTLLPYSKILRGYAALVATASLCILLYDTIVFDDYGMHLSPFAFDLAWADLSALLHGTSYIATPIAILAIELTAANFIWKRIDKIQKKHWGPKVVAFVGLCFVSSHLIHIWADAKDITQITRFDDTYPLSYPATAKTFIARHGLETQKPKAEISNVTTLHYPKSPLQCSADEHPNVLIIAIDSLRYDMVTKETMPFLTQYAAQNQQFSHHLSGGNHYASGMFSLLYGLQGSYQDAVDFNVTSPLLTQTFKQSGYEMGLFISQSDLDEVQPAAMMQDFTQTTANDKDSNAGADIQLTEAFEQWRQTQTAPWFALLDLKSPENYDTPIGFLGVETIKAPEGMKPAERVLFNQYRQSLNFIDKLLAETLDNLPEDTLVVITGIKGKVFTSNSSEARQDLSPANVRVPMIIHWPEGKQGNIQYRTTHAGLVPTLMTQVLGCTNPPTDYSAGRHLLHPDDQKWNYVGDNKVFAIYQPDEITVINRHGQYYIYDVGYQQKLKKKLSAPELIQVMRESRRLYKE</sequence>
<dbReference type="InterPro" id="IPR052701">
    <property type="entry name" value="GAG_Ulvan_Degrading_Sulfatases"/>
</dbReference>
<feature type="transmembrane region" description="Helical" evidence="1">
    <location>
        <begin position="168"/>
        <end position="189"/>
    </location>
</feature>
<dbReference type="Gene3D" id="3.40.720.10">
    <property type="entry name" value="Alkaline Phosphatase, subunit A"/>
    <property type="match status" value="1"/>
</dbReference>